<reference evidence="2 3" key="1">
    <citation type="journal article" date="2016" name="Mol. Biol. Evol.">
        <title>Comparative Genomics of Early-Diverging Mushroom-Forming Fungi Provides Insights into the Origins of Lignocellulose Decay Capabilities.</title>
        <authorList>
            <person name="Nagy L.G."/>
            <person name="Riley R."/>
            <person name="Tritt A."/>
            <person name="Adam C."/>
            <person name="Daum C."/>
            <person name="Floudas D."/>
            <person name="Sun H."/>
            <person name="Yadav J.S."/>
            <person name="Pangilinan J."/>
            <person name="Larsson K.H."/>
            <person name="Matsuura K."/>
            <person name="Barry K."/>
            <person name="Labutti K."/>
            <person name="Kuo R."/>
            <person name="Ohm R.A."/>
            <person name="Bhattacharya S.S."/>
            <person name="Shirouzu T."/>
            <person name="Yoshinaga Y."/>
            <person name="Martin F.M."/>
            <person name="Grigoriev I.V."/>
            <person name="Hibbett D.S."/>
        </authorList>
    </citation>
    <scope>NUCLEOTIDE SEQUENCE [LARGE SCALE GENOMIC DNA]</scope>
    <source>
        <strain evidence="2 3">HHB10207 ss-3</strain>
    </source>
</reference>
<dbReference type="EMBL" id="KV428181">
    <property type="protein sequence ID" value="KZT34438.1"/>
    <property type="molecule type" value="Genomic_DNA"/>
</dbReference>
<dbReference type="SUPFAM" id="SSF81383">
    <property type="entry name" value="F-box domain"/>
    <property type="match status" value="1"/>
</dbReference>
<organism evidence="2 3">
    <name type="scientific">Sistotremastrum suecicum HHB10207 ss-3</name>
    <dbReference type="NCBI Taxonomy" id="1314776"/>
    <lineage>
        <taxon>Eukaryota</taxon>
        <taxon>Fungi</taxon>
        <taxon>Dikarya</taxon>
        <taxon>Basidiomycota</taxon>
        <taxon>Agaricomycotina</taxon>
        <taxon>Agaricomycetes</taxon>
        <taxon>Sistotremastrales</taxon>
        <taxon>Sistotremastraceae</taxon>
        <taxon>Sistotremastrum</taxon>
    </lineage>
</organism>
<evidence type="ECO:0000259" key="1">
    <source>
        <dbReference type="PROSITE" id="PS50181"/>
    </source>
</evidence>
<dbReference type="Proteomes" id="UP000076798">
    <property type="component" value="Unassembled WGS sequence"/>
</dbReference>
<protein>
    <recommendedName>
        <fullName evidence="1">F-box domain-containing protein</fullName>
    </recommendedName>
</protein>
<dbReference type="InterPro" id="IPR036047">
    <property type="entry name" value="F-box-like_dom_sf"/>
</dbReference>
<feature type="domain" description="F-box" evidence="1">
    <location>
        <begin position="3"/>
        <end position="50"/>
    </location>
</feature>
<keyword evidence="3" id="KW-1185">Reference proteome</keyword>
<proteinExistence type="predicted"/>
<evidence type="ECO:0000313" key="3">
    <source>
        <dbReference type="Proteomes" id="UP000076798"/>
    </source>
</evidence>
<dbReference type="InterPro" id="IPR001810">
    <property type="entry name" value="F-box_dom"/>
</dbReference>
<sequence length="515" mass="57913">MARVHLPNLPAELIVIILIGLDVQDLHSVSQSCGRLRALLLENRGIWAKAPSIHLLPLPMGETIHTVPLELIPRLAARAVDIQRAWDNASGPSEPKSCHIVDSVALYDTFDLDGTAGHFELLCILPGSEWIIIKIGDATYDGLAQILVYSIETGIYAPICHGAPASHAPCYDITIIEKDILFACTLWSRENGAHQIFLTVFRLSLDHDTSPSVHMLWQKELESSHPITQIVWFGNLLFCQVGNVNNSFHLIDWQRDCGLHFPTEAGHSDPRSLQAHPFLPLIIYRCGNPFGAQKKVHRVVALELPTTLPAMKASAPWLKASLEETSLESVAKTSSWSISQKRDPKMTHNFFGPVTNMPSDRHDGIAFCNLVESYRSTPPKVVVKRLYWNNEKHSLELVFDKGPREEYPTPVHLRLSNRLFSTKDEHGSLVAYQSEENLFLLLQFGSFNDPSGFRFARVQAPPLPRHSASPKGHGHDRRFKRVDFAHGRLYYETWLDVFDADGEKSFCKTIACIQY</sequence>
<dbReference type="OrthoDB" id="3018431at2759"/>
<evidence type="ECO:0000313" key="2">
    <source>
        <dbReference type="EMBL" id="KZT34438.1"/>
    </source>
</evidence>
<gene>
    <name evidence="2" type="ORF">SISSUDRAFT_1052790</name>
</gene>
<dbReference type="AlphaFoldDB" id="A0A165ZM39"/>
<accession>A0A165ZM39</accession>
<name>A0A165ZM39_9AGAM</name>
<dbReference type="PROSITE" id="PS50181">
    <property type="entry name" value="FBOX"/>
    <property type="match status" value="1"/>
</dbReference>